<reference evidence="2" key="1">
    <citation type="journal article" date="2019" name="Int. J. Syst. Evol. Microbiol.">
        <title>The Global Catalogue of Microorganisms (GCM) 10K type strain sequencing project: providing services to taxonomists for standard genome sequencing and annotation.</title>
        <authorList>
            <consortium name="The Broad Institute Genomics Platform"/>
            <consortium name="The Broad Institute Genome Sequencing Center for Infectious Disease"/>
            <person name="Wu L."/>
            <person name="Ma J."/>
        </authorList>
    </citation>
    <scope>NUCLEOTIDE SEQUENCE [LARGE SCALE GENOMIC DNA]</scope>
    <source>
        <strain evidence="2">JCM 31404</strain>
    </source>
</reference>
<evidence type="ECO:0000313" key="1">
    <source>
        <dbReference type="EMBL" id="GGR76639.1"/>
    </source>
</evidence>
<accession>A0ABQ2S1I9</accession>
<dbReference type="EMBL" id="BMQM01000075">
    <property type="protein sequence ID" value="GGR76639.1"/>
    <property type="molecule type" value="Genomic_DNA"/>
</dbReference>
<comment type="caution">
    <text evidence="1">The sequence shown here is derived from an EMBL/GenBank/DDBJ whole genome shotgun (WGS) entry which is preliminary data.</text>
</comment>
<evidence type="ECO:0000313" key="2">
    <source>
        <dbReference type="Proteomes" id="UP000634308"/>
    </source>
</evidence>
<organism evidence="1 2">
    <name type="scientific">Deinococcus seoulensis</name>
    <dbReference type="NCBI Taxonomy" id="1837379"/>
    <lineage>
        <taxon>Bacteria</taxon>
        <taxon>Thermotogati</taxon>
        <taxon>Deinococcota</taxon>
        <taxon>Deinococci</taxon>
        <taxon>Deinococcales</taxon>
        <taxon>Deinococcaceae</taxon>
        <taxon>Deinococcus</taxon>
    </lineage>
</organism>
<keyword evidence="2" id="KW-1185">Reference proteome</keyword>
<sequence>MTPLLKSPLWQARDIYDAAHVLMQPLHFAFLSGDKKSQGEFNDFVERYMQSGASAESAATLNGTQFTYFLSQYLKLKSMYSAISSSDLKLKVSIENQVMKQWLNDPVKWYDGQHANRSERLRWRIETKDPKYDYYRLMPDEDMFLMAIASDLYATGASAKFKTFYSRDVAPLLRDALHEFLTQTPAGGVIFKPGILSDYPDTAWAGHLYKGTNIPKLPKPDVTIDSSHAHRYPLWLESFQAMGQVLPDQQGYLTDLHDRLVRQFFVMFRPSTTDSSVTRMTNYMDGWNGLYRWNYATTGQNAGYGPYELSGTLLLGWWGFLHDKKVTQAYAHLKNDFPLSEQALNLYVGPNTTRERHPLMSWPSAFTNGSMELLVHLAAKDCG</sequence>
<dbReference type="Proteomes" id="UP000634308">
    <property type="component" value="Unassembled WGS sequence"/>
</dbReference>
<proteinExistence type="predicted"/>
<name>A0ABQ2S1I9_9DEIO</name>
<gene>
    <name evidence="1" type="ORF">GCM10008959_41630</name>
</gene>
<protein>
    <submittedName>
        <fullName evidence="1">Uncharacterized protein</fullName>
    </submittedName>
</protein>